<feature type="domain" description="TonB-dependent receptor-like beta-barrel" evidence="12">
    <location>
        <begin position="310"/>
        <end position="732"/>
    </location>
</feature>
<evidence type="ECO:0000256" key="2">
    <source>
        <dbReference type="ARBA" id="ARBA00009810"/>
    </source>
</evidence>
<feature type="chain" id="PRO_5008675318" evidence="11">
    <location>
        <begin position="26"/>
        <end position="761"/>
    </location>
</feature>
<evidence type="ECO:0000256" key="6">
    <source>
        <dbReference type="ARBA" id="ARBA00023077"/>
    </source>
</evidence>
<evidence type="ECO:0000256" key="1">
    <source>
        <dbReference type="ARBA" id="ARBA00004571"/>
    </source>
</evidence>
<evidence type="ECO:0000256" key="10">
    <source>
        <dbReference type="RuleBase" id="RU003357"/>
    </source>
</evidence>
<proteinExistence type="inferred from homology"/>
<keyword evidence="3 9" id="KW-0813">Transport</keyword>
<evidence type="ECO:0000259" key="12">
    <source>
        <dbReference type="Pfam" id="PF00593"/>
    </source>
</evidence>
<keyword evidence="4 9" id="KW-1134">Transmembrane beta strand</keyword>
<dbReference type="PANTHER" id="PTHR30069">
    <property type="entry name" value="TONB-DEPENDENT OUTER MEMBRANE RECEPTOR"/>
    <property type="match status" value="1"/>
</dbReference>
<evidence type="ECO:0000259" key="13">
    <source>
        <dbReference type="Pfam" id="PF07715"/>
    </source>
</evidence>
<protein>
    <submittedName>
        <fullName evidence="14">Heme/hemopexin utilization protein C</fullName>
    </submittedName>
</protein>
<feature type="signal peptide" evidence="11">
    <location>
        <begin position="1"/>
        <end position="25"/>
    </location>
</feature>
<dbReference type="InterPro" id="IPR037066">
    <property type="entry name" value="Plug_dom_sf"/>
</dbReference>
<keyword evidence="5 9" id="KW-0812">Transmembrane</keyword>
<keyword evidence="8 9" id="KW-0998">Cell outer membrane</keyword>
<evidence type="ECO:0000256" key="11">
    <source>
        <dbReference type="SAM" id="SignalP"/>
    </source>
</evidence>
<dbReference type="InterPro" id="IPR000531">
    <property type="entry name" value="Beta-barrel_TonB"/>
</dbReference>
<evidence type="ECO:0000313" key="14">
    <source>
        <dbReference type="EMBL" id="SAY46276.1"/>
    </source>
</evidence>
<dbReference type="Gene3D" id="2.40.170.20">
    <property type="entry name" value="TonB-dependent receptor, beta-barrel domain"/>
    <property type="match status" value="1"/>
</dbReference>
<keyword evidence="6 10" id="KW-0798">TonB box</keyword>
<reference evidence="14" key="1">
    <citation type="submission" date="2016-05" db="EMBL/GenBank/DDBJ databases">
        <authorList>
            <person name="Cock P.J.A."/>
            <person name="Cock P.J.A."/>
        </authorList>
    </citation>
    <scope>NUCLEOTIDE SEQUENCE</scope>
    <source>
        <strain evidence="14">PWN146_assembly</strain>
    </source>
</reference>
<dbReference type="GO" id="GO:0015344">
    <property type="term" value="F:siderophore uptake transmembrane transporter activity"/>
    <property type="evidence" value="ECO:0007669"/>
    <property type="project" value="TreeGrafter"/>
</dbReference>
<comment type="similarity">
    <text evidence="2 9 10">Belongs to the TonB-dependent receptor family.</text>
</comment>
<evidence type="ECO:0000256" key="4">
    <source>
        <dbReference type="ARBA" id="ARBA00022452"/>
    </source>
</evidence>
<evidence type="ECO:0000256" key="3">
    <source>
        <dbReference type="ARBA" id="ARBA00022448"/>
    </source>
</evidence>
<organism evidence="14">
    <name type="scientific">Serratia marcescens</name>
    <dbReference type="NCBI Taxonomy" id="615"/>
    <lineage>
        <taxon>Bacteria</taxon>
        <taxon>Pseudomonadati</taxon>
        <taxon>Pseudomonadota</taxon>
        <taxon>Gammaproteobacteria</taxon>
        <taxon>Enterobacterales</taxon>
        <taxon>Yersiniaceae</taxon>
        <taxon>Serratia</taxon>
    </lineage>
</organism>
<dbReference type="PANTHER" id="PTHR30069:SF41">
    <property type="entry name" value="HEME_HEMOPEXIN UTILIZATION PROTEIN C"/>
    <property type="match status" value="1"/>
</dbReference>
<dbReference type="AlphaFoldDB" id="A0A1C3HMJ6"/>
<dbReference type="GO" id="GO:0044718">
    <property type="term" value="P:siderophore transmembrane transport"/>
    <property type="evidence" value="ECO:0007669"/>
    <property type="project" value="TreeGrafter"/>
</dbReference>
<comment type="subcellular location">
    <subcellularLocation>
        <location evidence="1 9">Cell outer membrane</location>
        <topology evidence="1 9">Multi-pass membrane protein</topology>
    </subcellularLocation>
</comment>
<dbReference type="GO" id="GO:0009279">
    <property type="term" value="C:cell outer membrane"/>
    <property type="evidence" value="ECO:0007669"/>
    <property type="project" value="UniProtKB-SubCell"/>
</dbReference>
<dbReference type="PROSITE" id="PS52016">
    <property type="entry name" value="TONB_DEPENDENT_REC_3"/>
    <property type="match status" value="1"/>
</dbReference>
<dbReference type="InterPro" id="IPR039426">
    <property type="entry name" value="TonB-dep_rcpt-like"/>
</dbReference>
<dbReference type="SUPFAM" id="SSF56935">
    <property type="entry name" value="Porins"/>
    <property type="match status" value="1"/>
</dbReference>
<feature type="domain" description="TonB-dependent receptor plug" evidence="13">
    <location>
        <begin position="53"/>
        <end position="154"/>
    </location>
</feature>
<name>A0A1C3HMJ6_SERMA</name>
<evidence type="ECO:0000256" key="5">
    <source>
        <dbReference type="ARBA" id="ARBA00022692"/>
    </source>
</evidence>
<sequence>MKIGTINKQTLIGCALMALPLYGSAAENKNVAEVALGDIDVTDKRDKFESEFLDRQQIARFRGTANGDAFSGISGVQVNSLRNEAGAIDIGIRGVQGEGRVPIVIDGSLQSSHTFRGYQGESDRTYIDMDLISTVQIDKGASAGKYATGAIGGVVQMKTLSAEDILLPGENVGLLFKGSAYNNNRKPNISNDERDQEHYLMANGIKPNSFNNGAATAALAYKNDILDLVLAYSKRAAGNYFAGAKGIERYGDDAIVSAGQEVVNTSYQSDSGIAKLGLNLNDSQRLELNFRRHVQKAGEVMAAYWYKHAHDDGDGSVGYAWYAPDGVDSMPQWSLGSAIVNAYSANYSYAPENSHLIDFNLGLWKTTARFDQHNGAWGSGSYGDQYKHSYGDDRQGINISNRSSLAALPLSFDYGATLDAQRMQPRGQETSNVISRNGRRTEQSGYLNATMDYPLATLSLGGKVHQAAVTDYQEQGHIDYRAKTDLLSQLKLHLSNNVDLYAKASSTYRNPSLFESTRSAQTFSYDPHNPLRAENSRSWEAGVSGEFNDVFTRDEKIDFRAGYFDNRIKDYISASQLPNNPGDDWWRSNFAFRNYDRVTLKGVELAMSYDNQRFFADASAIFYRKPEICSRATAEQDRGPACTDVGYAWSLISTRIPPKRAFNLTVGARLLDGDLTLGSRLKYHSGKKNPQDWLQGTAAQAVVEVPSEKIVDLFASYRVNPQLDLTFNIDNLTNRYAFDPGTVIGMPMPGRTLRAGLEVRF</sequence>
<keyword evidence="11" id="KW-0732">Signal</keyword>
<accession>A0A1C3HMJ6</accession>
<evidence type="ECO:0000256" key="9">
    <source>
        <dbReference type="PROSITE-ProRule" id="PRU01360"/>
    </source>
</evidence>
<dbReference type="Pfam" id="PF07715">
    <property type="entry name" value="Plug"/>
    <property type="match status" value="1"/>
</dbReference>
<dbReference type="InterPro" id="IPR012910">
    <property type="entry name" value="Plug_dom"/>
</dbReference>
<evidence type="ECO:0000256" key="8">
    <source>
        <dbReference type="ARBA" id="ARBA00023237"/>
    </source>
</evidence>
<keyword evidence="7 9" id="KW-0472">Membrane</keyword>
<dbReference type="EMBL" id="LT575490">
    <property type="protein sequence ID" value="SAY46276.1"/>
    <property type="molecule type" value="Genomic_DNA"/>
</dbReference>
<dbReference type="Pfam" id="PF00593">
    <property type="entry name" value="TonB_dep_Rec_b-barrel"/>
    <property type="match status" value="1"/>
</dbReference>
<dbReference type="InterPro" id="IPR036942">
    <property type="entry name" value="Beta-barrel_TonB_sf"/>
</dbReference>
<evidence type="ECO:0000256" key="7">
    <source>
        <dbReference type="ARBA" id="ARBA00023136"/>
    </source>
</evidence>
<gene>
    <name evidence="14" type="primary">hxuC</name>
    <name evidence="14" type="ORF">PWN146_05042</name>
</gene>
<dbReference type="Gene3D" id="2.170.130.10">
    <property type="entry name" value="TonB-dependent receptor, plug domain"/>
    <property type="match status" value="1"/>
</dbReference>